<dbReference type="SMART" id="SM00062">
    <property type="entry name" value="PBPb"/>
    <property type="match status" value="1"/>
</dbReference>
<proteinExistence type="inferred from homology"/>
<feature type="chain" id="PRO_5018062692" evidence="4">
    <location>
        <begin position="40"/>
        <end position="353"/>
    </location>
</feature>
<sequence>MNTYTSKNASKTVFSTLRRAVLGTLVLGVAVASSGTAFAQGKEVTIAYQEINGPFLVAIASGEVEKTTGYKINWRKFDSGAKVATGMASGDVQIGVIGSSPLTAAVSRGVDLQLFWIIDDINEAEAMVARNGAGISKPADLRGKKIAVPFVSTTHFHTMFALETWGIKPTEVKLLNMQPNQIAAAWERGDIDAAFVWDPALSKLKQNGKVLVTSGELSKKGKATFDGMAVERAWGEANADFMAKFVKVMAAADADYRANPKAWTIDSPQVKANVKHSGAAAKDVAASVALYAYPSLQEQASPAWLGGGAKGGVAQALLATAQFLKAEGKIDSLAPDYAKYVTPRYAQAAGLLK</sequence>
<dbReference type="Pfam" id="PF09084">
    <property type="entry name" value="NMT1"/>
    <property type="match status" value="1"/>
</dbReference>
<protein>
    <submittedName>
        <fullName evidence="6">Taurine ABC transporter substrate-binding protein</fullName>
    </submittedName>
</protein>
<evidence type="ECO:0000259" key="5">
    <source>
        <dbReference type="SMART" id="SM00062"/>
    </source>
</evidence>
<dbReference type="PANTHER" id="PTHR30024">
    <property type="entry name" value="ALIPHATIC SULFONATES-BINDING PROTEIN-RELATED"/>
    <property type="match status" value="1"/>
</dbReference>
<keyword evidence="7" id="KW-1185">Reference proteome</keyword>
<evidence type="ECO:0000256" key="1">
    <source>
        <dbReference type="ARBA" id="ARBA00004418"/>
    </source>
</evidence>
<dbReference type="RefSeq" id="WP_121668964.1">
    <property type="nucleotide sequence ID" value="NZ_CP033019.1"/>
</dbReference>
<dbReference type="InterPro" id="IPR015168">
    <property type="entry name" value="SsuA/THI5"/>
</dbReference>
<dbReference type="InterPro" id="IPR010068">
    <property type="entry name" value="Peri-bd_TauA"/>
</dbReference>
<dbReference type="GO" id="GO:0042597">
    <property type="term" value="C:periplasmic space"/>
    <property type="evidence" value="ECO:0007669"/>
    <property type="project" value="UniProtKB-SubCell"/>
</dbReference>
<dbReference type="InterPro" id="IPR001638">
    <property type="entry name" value="Solute-binding_3/MltF_N"/>
</dbReference>
<organism evidence="6 7">
    <name type="scientific">Janthinobacterium agaricidamnosum</name>
    <dbReference type="NCBI Taxonomy" id="55508"/>
    <lineage>
        <taxon>Bacteria</taxon>
        <taxon>Pseudomonadati</taxon>
        <taxon>Pseudomonadota</taxon>
        <taxon>Betaproteobacteria</taxon>
        <taxon>Burkholderiales</taxon>
        <taxon>Oxalobacteraceae</taxon>
        <taxon>Janthinobacterium</taxon>
    </lineage>
</organism>
<keyword evidence="3 4" id="KW-0732">Signal</keyword>
<dbReference type="PANTHER" id="PTHR30024:SF47">
    <property type="entry name" value="TAURINE-BINDING PERIPLASMIC PROTEIN"/>
    <property type="match status" value="1"/>
</dbReference>
<dbReference type="Proteomes" id="UP000279594">
    <property type="component" value="Chromosome"/>
</dbReference>
<comment type="subcellular location">
    <subcellularLocation>
        <location evidence="1">Periplasm</location>
    </subcellularLocation>
</comment>
<comment type="similarity">
    <text evidence="2">Belongs to the bacterial solute-binding protein SsuA/TauA family.</text>
</comment>
<feature type="domain" description="Solute-binding protein family 3/N-terminal" evidence="5">
    <location>
        <begin position="43"/>
        <end position="260"/>
    </location>
</feature>
<evidence type="ECO:0000313" key="7">
    <source>
        <dbReference type="Proteomes" id="UP000279594"/>
    </source>
</evidence>
<evidence type="ECO:0000256" key="2">
    <source>
        <dbReference type="ARBA" id="ARBA00010742"/>
    </source>
</evidence>
<dbReference type="AlphaFoldDB" id="A0A3G2E7D0"/>
<dbReference type="Gene3D" id="3.40.190.10">
    <property type="entry name" value="Periplasmic binding protein-like II"/>
    <property type="match status" value="2"/>
</dbReference>
<evidence type="ECO:0000256" key="3">
    <source>
        <dbReference type="ARBA" id="ARBA00022729"/>
    </source>
</evidence>
<dbReference type="NCBIfam" id="TIGR01729">
    <property type="entry name" value="taurine_ABC_bnd"/>
    <property type="match status" value="1"/>
</dbReference>
<dbReference type="GO" id="GO:0042918">
    <property type="term" value="P:alkanesulfonate transmembrane transport"/>
    <property type="evidence" value="ECO:0007669"/>
    <property type="project" value="TreeGrafter"/>
</dbReference>
<gene>
    <name evidence="6" type="primary">tauA</name>
    <name evidence="6" type="ORF">D9M09_07620</name>
</gene>
<dbReference type="SUPFAM" id="SSF53850">
    <property type="entry name" value="Periplasmic binding protein-like II"/>
    <property type="match status" value="1"/>
</dbReference>
<name>A0A3G2E7D0_9BURK</name>
<accession>A0A3G2E7D0</accession>
<reference evidence="6 7" key="1">
    <citation type="submission" date="2018-10" db="EMBL/GenBank/DDBJ databases">
        <title>Effects of UV and annual dynamics of microbial communities in freshwater RAS systems.</title>
        <authorList>
            <person name="Bekkelund A.K."/>
            <person name="Hansen B.R."/>
            <person name="Stokken H."/>
            <person name="Eriksen B.F."/>
            <person name="Kashulin N.A."/>
        </authorList>
    </citation>
    <scope>NUCLEOTIDE SEQUENCE [LARGE SCALE GENOMIC DNA]</scope>
    <source>
        <strain evidence="6 7">BHSEK</strain>
    </source>
</reference>
<evidence type="ECO:0000313" key="6">
    <source>
        <dbReference type="EMBL" id="AYM75690.1"/>
    </source>
</evidence>
<evidence type="ECO:0000256" key="4">
    <source>
        <dbReference type="SAM" id="SignalP"/>
    </source>
</evidence>
<feature type="signal peptide" evidence="4">
    <location>
        <begin position="1"/>
        <end position="39"/>
    </location>
</feature>
<dbReference type="EMBL" id="CP033019">
    <property type="protein sequence ID" value="AYM75690.1"/>
    <property type="molecule type" value="Genomic_DNA"/>
</dbReference>